<evidence type="ECO:0000256" key="9">
    <source>
        <dbReference type="ARBA" id="ARBA00038489"/>
    </source>
</evidence>
<comment type="similarity">
    <text evidence="9">Belongs to the peroxiredoxin family. BCP/PrxQ subfamily.</text>
</comment>
<dbReference type="InterPro" id="IPR013766">
    <property type="entry name" value="Thioredoxin_domain"/>
</dbReference>
<dbReference type="PROSITE" id="PS51352">
    <property type="entry name" value="THIOREDOXIN_2"/>
    <property type="match status" value="1"/>
</dbReference>
<evidence type="ECO:0000256" key="3">
    <source>
        <dbReference type="ARBA" id="ARBA00022559"/>
    </source>
</evidence>
<evidence type="ECO:0000256" key="1">
    <source>
        <dbReference type="ARBA" id="ARBA00003330"/>
    </source>
</evidence>
<keyword evidence="3" id="KW-0575">Peroxidase</keyword>
<dbReference type="OrthoDB" id="9809746at2"/>
<sequence length="136" mass="15770">MTNYEELEKGPVVLTFYRGSWCPFCNRQLKAYQEILPDIQELVAQLLAISPQTPDNTLSMQEKNEFDFQVLSDPRGIVSAKYNVLFDVPDYLKDAYEKIDLDLESFNGKVNWILPVLATFMIDETGEIRFKHKSKL</sequence>
<evidence type="ECO:0000256" key="5">
    <source>
        <dbReference type="ARBA" id="ARBA00023002"/>
    </source>
</evidence>
<gene>
    <name evidence="13" type="ORF">IQ19_02927</name>
</gene>
<dbReference type="SUPFAM" id="SSF52833">
    <property type="entry name" value="Thioredoxin-like"/>
    <property type="match status" value="1"/>
</dbReference>
<comment type="function">
    <text evidence="1">Thiol-specific peroxidase that catalyzes the reduction of hydrogen peroxide and organic hydroperoxides to water and alcohols, respectively. Plays a role in cell protection against oxidative stress by detoxifying peroxides and as sensor of hydrogen peroxide-mediated signaling events.</text>
</comment>
<reference evidence="13 14" key="1">
    <citation type="journal article" date="2015" name="Stand. Genomic Sci.">
        <title>Genomic Encyclopedia of Bacterial and Archaeal Type Strains, Phase III: the genomes of soil and plant-associated and newly described type strains.</title>
        <authorList>
            <person name="Whitman W.B."/>
            <person name="Woyke T."/>
            <person name="Klenk H.P."/>
            <person name="Zhou Y."/>
            <person name="Lilburn T.G."/>
            <person name="Beck B.J."/>
            <person name="De Vos P."/>
            <person name="Vandamme P."/>
            <person name="Eisen J.A."/>
            <person name="Garrity G."/>
            <person name="Hugenholtz P."/>
            <person name="Kyrpides N.C."/>
        </authorList>
    </citation>
    <scope>NUCLEOTIDE SEQUENCE [LARGE SCALE GENOMIC DNA]</scope>
    <source>
        <strain evidence="13 14">CGMCC 1.10115</strain>
    </source>
</reference>
<keyword evidence="5" id="KW-0560">Oxidoreductase</keyword>
<dbReference type="RefSeq" id="WP_144543043.1">
    <property type="nucleotide sequence ID" value="NZ_CBCSDC010000059.1"/>
</dbReference>
<keyword evidence="4" id="KW-0049">Antioxidant</keyword>
<keyword evidence="14" id="KW-1185">Reference proteome</keyword>
<dbReference type="GeneID" id="65404093"/>
<evidence type="ECO:0000259" key="12">
    <source>
        <dbReference type="PROSITE" id="PS51352"/>
    </source>
</evidence>
<name>A0A562JS45_9BACI</name>
<keyword evidence="6" id="KW-1015">Disulfide bond</keyword>
<evidence type="ECO:0000313" key="13">
    <source>
        <dbReference type="EMBL" id="TWH85986.1"/>
    </source>
</evidence>
<evidence type="ECO:0000256" key="4">
    <source>
        <dbReference type="ARBA" id="ARBA00022862"/>
    </source>
</evidence>
<dbReference type="InterPro" id="IPR000866">
    <property type="entry name" value="AhpC/TSA"/>
</dbReference>
<dbReference type="GO" id="GO:0045454">
    <property type="term" value="P:cell redox homeostasis"/>
    <property type="evidence" value="ECO:0007669"/>
    <property type="project" value="TreeGrafter"/>
</dbReference>
<proteinExistence type="inferred from homology"/>
<organism evidence="13 14">
    <name type="scientific">Cytobacillus oceanisediminis</name>
    <dbReference type="NCBI Taxonomy" id="665099"/>
    <lineage>
        <taxon>Bacteria</taxon>
        <taxon>Bacillati</taxon>
        <taxon>Bacillota</taxon>
        <taxon>Bacilli</taxon>
        <taxon>Bacillales</taxon>
        <taxon>Bacillaceae</taxon>
        <taxon>Cytobacillus</taxon>
    </lineage>
</organism>
<dbReference type="Proteomes" id="UP000318667">
    <property type="component" value="Unassembled WGS sequence"/>
</dbReference>
<dbReference type="PANTHER" id="PTHR42801:SF7">
    <property type="entry name" value="SLL1159 PROTEIN"/>
    <property type="match status" value="1"/>
</dbReference>
<accession>A0A562JS45</accession>
<dbReference type="InterPro" id="IPR036249">
    <property type="entry name" value="Thioredoxin-like_sf"/>
</dbReference>
<dbReference type="EC" id="1.11.1.24" evidence="2"/>
<evidence type="ECO:0000256" key="11">
    <source>
        <dbReference type="ARBA" id="ARBA00049091"/>
    </source>
</evidence>
<evidence type="ECO:0000256" key="10">
    <source>
        <dbReference type="ARBA" id="ARBA00041373"/>
    </source>
</evidence>
<comment type="catalytic activity">
    <reaction evidence="11">
        <text>a hydroperoxide + [thioredoxin]-dithiol = an alcohol + [thioredoxin]-disulfide + H2O</text>
        <dbReference type="Rhea" id="RHEA:62620"/>
        <dbReference type="Rhea" id="RHEA-COMP:10698"/>
        <dbReference type="Rhea" id="RHEA-COMP:10700"/>
        <dbReference type="ChEBI" id="CHEBI:15377"/>
        <dbReference type="ChEBI" id="CHEBI:29950"/>
        <dbReference type="ChEBI" id="CHEBI:30879"/>
        <dbReference type="ChEBI" id="CHEBI:35924"/>
        <dbReference type="ChEBI" id="CHEBI:50058"/>
        <dbReference type="EC" id="1.11.1.24"/>
    </reaction>
</comment>
<dbReference type="InterPro" id="IPR050924">
    <property type="entry name" value="Peroxiredoxin_BCP/PrxQ"/>
</dbReference>
<comment type="caution">
    <text evidence="13">The sequence shown here is derived from an EMBL/GenBank/DDBJ whole genome shotgun (WGS) entry which is preliminary data.</text>
</comment>
<dbReference type="GO" id="GO:0034599">
    <property type="term" value="P:cellular response to oxidative stress"/>
    <property type="evidence" value="ECO:0007669"/>
    <property type="project" value="TreeGrafter"/>
</dbReference>
<evidence type="ECO:0000313" key="14">
    <source>
        <dbReference type="Proteomes" id="UP000318667"/>
    </source>
</evidence>
<evidence type="ECO:0000256" key="8">
    <source>
        <dbReference type="ARBA" id="ARBA00032824"/>
    </source>
</evidence>
<evidence type="ECO:0000256" key="7">
    <source>
        <dbReference type="ARBA" id="ARBA00023284"/>
    </source>
</evidence>
<feature type="domain" description="Thioredoxin" evidence="12">
    <location>
        <begin position="1"/>
        <end position="104"/>
    </location>
</feature>
<keyword evidence="7" id="KW-0676">Redox-active center</keyword>
<dbReference type="PANTHER" id="PTHR42801">
    <property type="entry name" value="THIOREDOXIN-DEPENDENT PEROXIDE REDUCTASE"/>
    <property type="match status" value="1"/>
</dbReference>
<dbReference type="CDD" id="cd02970">
    <property type="entry name" value="PRX_like2"/>
    <property type="match status" value="1"/>
</dbReference>
<dbReference type="GO" id="GO:0008379">
    <property type="term" value="F:thioredoxin peroxidase activity"/>
    <property type="evidence" value="ECO:0007669"/>
    <property type="project" value="TreeGrafter"/>
</dbReference>
<evidence type="ECO:0000256" key="2">
    <source>
        <dbReference type="ARBA" id="ARBA00013017"/>
    </source>
</evidence>
<dbReference type="AlphaFoldDB" id="A0A562JS45"/>
<dbReference type="GO" id="GO:0005737">
    <property type="term" value="C:cytoplasm"/>
    <property type="evidence" value="ECO:0007669"/>
    <property type="project" value="TreeGrafter"/>
</dbReference>
<dbReference type="EMBL" id="VLKI01000007">
    <property type="protein sequence ID" value="TWH85986.1"/>
    <property type="molecule type" value="Genomic_DNA"/>
</dbReference>
<protein>
    <recommendedName>
        <fullName evidence="2">thioredoxin-dependent peroxiredoxin</fullName>
        <ecNumber evidence="2">1.11.1.24</ecNumber>
    </recommendedName>
    <alternativeName>
        <fullName evidence="10">Bacterioferritin comigratory protein</fullName>
    </alternativeName>
    <alternativeName>
        <fullName evidence="8">Thioredoxin peroxidase</fullName>
    </alternativeName>
</protein>
<evidence type="ECO:0000256" key="6">
    <source>
        <dbReference type="ARBA" id="ARBA00023157"/>
    </source>
</evidence>
<dbReference type="Pfam" id="PF00578">
    <property type="entry name" value="AhpC-TSA"/>
    <property type="match status" value="1"/>
</dbReference>
<dbReference type="Gene3D" id="3.40.30.10">
    <property type="entry name" value="Glutaredoxin"/>
    <property type="match status" value="1"/>
</dbReference>